<reference evidence="11 12" key="1">
    <citation type="submission" date="2016-07" db="EMBL/GenBank/DDBJ databases">
        <title>Pervasive Adenine N6-methylation of Active Genes in Fungi.</title>
        <authorList>
            <consortium name="DOE Joint Genome Institute"/>
            <person name="Mondo S.J."/>
            <person name="Dannebaum R.O."/>
            <person name="Kuo R.C."/>
            <person name="Labutti K."/>
            <person name="Haridas S."/>
            <person name="Kuo A."/>
            <person name="Salamov A."/>
            <person name="Ahrendt S.R."/>
            <person name="Lipzen A."/>
            <person name="Sullivan W."/>
            <person name="Andreopoulos W.B."/>
            <person name="Clum A."/>
            <person name="Lindquist E."/>
            <person name="Daum C."/>
            <person name="Ramamoorthy G.K."/>
            <person name="Gryganskyi A."/>
            <person name="Culley D."/>
            <person name="Magnuson J.K."/>
            <person name="James T.Y."/>
            <person name="O'Malley M.A."/>
            <person name="Stajich J.E."/>
            <person name="Spatafora J.W."/>
            <person name="Visel A."/>
            <person name="Grigoriev I.V."/>
        </authorList>
    </citation>
    <scope>NUCLEOTIDE SEQUENCE [LARGE SCALE GENOMIC DNA]</scope>
    <source>
        <strain evidence="11 12">JEL800</strain>
    </source>
</reference>
<dbReference type="SUPFAM" id="SSF51445">
    <property type="entry name" value="(Trans)glycosidases"/>
    <property type="match status" value="1"/>
</dbReference>
<dbReference type="GO" id="GO:0016985">
    <property type="term" value="F:mannan endo-1,4-beta-mannosidase activity"/>
    <property type="evidence" value="ECO:0007669"/>
    <property type="project" value="UniProtKB-EC"/>
</dbReference>
<comment type="subcellular location">
    <subcellularLocation>
        <location evidence="2">Secreted</location>
    </subcellularLocation>
</comment>
<evidence type="ECO:0000256" key="2">
    <source>
        <dbReference type="ARBA" id="ARBA00004613"/>
    </source>
</evidence>
<evidence type="ECO:0000259" key="10">
    <source>
        <dbReference type="Pfam" id="PF26410"/>
    </source>
</evidence>
<dbReference type="Pfam" id="PF26410">
    <property type="entry name" value="GH5_mannosidase"/>
    <property type="match status" value="1"/>
</dbReference>
<evidence type="ECO:0000256" key="9">
    <source>
        <dbReference type="SAM" id="Phobius"/>
    </source>
</evidence>
<comment type="similarity">
    <text evidence="3">Belongs to the glycosyl hydrolase 5 (cellulase A) family.</text>
</comment>
<dbReference type="InterPro" id="IPR001547">
    <property type="entry name" value="Glyco_hydro_5"/>
</dbReference>
<dbReference type="PANTHER" id="PTHR31451">
    <property type="match status" value="1"/>
</dbReference>
<feature type="transmembrane region" description="Helical" evidence="9">
    <location>
        <begin position="262"/>
        <end position="283"/>
    </location>
</feature>
<evidence type="ECO:0000256" key="1">
    <source>
        <dbReference type="ARBA" id="ARBA00001678"/>
    </source>
</evidence>
<name>A0A1Y2A4D9_9FUNG</name>
<dbReference type="AlphaFoldDB" id="A0A1Y2A4D9"/>
<keyword evidence="9" id="KW-0472">Membrane</keyword>
<organism evidence="11 12">
    <name type="scientific">Rhizoclosmatium globosum</name>
    <dbReference type="NCBI Taxonomy" id="329046"/>
    <lineage>
        <taxon>Eukaryota</taxon>
        <taxon>Fungi</taxon>
        <taxon>Fungi incertae sedis</taxon>
        <taxon>Chytridiomycota</taxon>
        <taxon>Chytridiomycota incertae sedis</taxon>
        <taxon>Chytridiomycetes</taxon>
        <taxon>Chytridiales</taxon>
        <taxon>Chytriomycetaceae</taxon>
        <taxon>Rhizoclosmatium</taxon>
    </lineage>
</organism>
<dbReference type="EMBL" id="MCGO01000289">
    <property type="protein sequence ID" value="ORY17364.1"/>
    <property type="molecule type" value="Genomic_DNA"/>
</dbReference>
<evidence type="ECO:0000256" key="3">
    <source>
        <dbReference type="ARBA" id="ARBA00005641"/>
    </source>
</evidence>
<dbReference type="InterPro" id="IPR045053">
    <property type="entry name" value="MAN-like"/>
</dbReference>
<dbReference type="Gene3D" id="3.20.20.80">
    <property type="entry name" value="Glycosidases"/>
    <property type="match status" value="1"/>
</dbReference>
<accession>A0A1Y2A4D9</accession>
<dbReference type="PANTHER" id="PTHR31451:SF39">
    <property type="entry name" value="MANNAN ENDO-1,4-BETA-MANNOSIDASE 1"/>
    <property type="match status" value="1"/>
</dbReference>
<feature type="transmembrane region" description="Helical" evidence="9">
    <location>
        <begin position="324"/>
        <end position="350"/>
    </location>
</feature>
<evidence type="ECO:0000256" key="4">
    <source>
        <dbReference type="ARBA" id="ARBA00012706"/>
    </source>
</evidence>
<dbReference type="GO" id="GO:0005576">
    <property type="term" value="C:extracellular region"/>
    <property type="evidence" value="ECO:0007669"/>
    <property type="project" value="UniProtKB-SubCell"/>
</dbReference>
<proteinExistence type="inferred from homology"/>
<evidence type="ECO:0000313" key="11">
    <source>
        <dbReference type="EMBL" id="ORY17364.1"/>
    </source>
</evidence>
<keyword evidence="9" id="KW-0812">Transmembrane</keyword>
<feature type="domain" description="Glycoside hydrolase family 5" evidence="10">
    <location>
        <begin position="93"/>
        <end position="243"/>
    </location>
</feature>
<evidence type="ECO:0000256" key="8">
    <source>
        <dbReference type="ARBA" id="ARBA00023295"/>
    </source>
</evidence>
<comment type="catalytic activity">
    <reaction evidence="1">
        <text>Random hydrolysis of (1-&gt;4)-beta-D-mannosidic linkages in mannans, galactomannans and glucomannans.</text>
        <dbReference type="EC" id="3.2.1.78"/>
    </reaction>
</comment>
<protein>
    <recommendedName>
        <fullName evidence="4">mannan endo-1,4-beta-mannosidase</fullName>
        <ecNumber evidence="4">3.2.1.78</ecNumber>
    </recommendedName>
</protein>
<dbReference type="Proteomes" id="UP000193642">
    <property type="component" value="Unassembled WGS sequence"/>
</dbReference>
<comment type="caution">
    <text evidence="11">The sequence shown here is derived from an EMBL/GenBank/DDBJ whole genome shotgun (WGS) entry which is preliminary data.</text>
</comment>
<evidence type="ECO:0000313" key="12">
    <source>
        <dbReference type="Proteomes" id="UP000193642"/>
    </source>
</evidence>
<keyword evidence="12" id="KW-1185">Reference proteome</keyword>
<gene>
    <name evidence="11" type="ORF">BCR33DRAFT_777788</name>
</gene>
<keyword evidence="9" id="KW-1133">Transmembrane helix</keyword>
<sequence length="586" mass="63584">MSLGAAQYGPKFFGFNTPNLHLIEDTVPWVTPTSFEVNDGLVSVLQAGSSVTRIYTLAIGPSRDTVHITSNPVNSAFSWKPIAGTSNPTLFANEELFVALDNVLAAAGNLGVQIIVPLIDQWDWWGGVPAFASMHQVTTDEFYTDSHTSANFFAVVEYVAKRNNTVSGIQYRNDSAIFAWETGNELSMGGGRVPAQWTTSLTKLLKNVLNVKQYVIDGSYSLYGWDTEVLNEPSIDGFTGHYYQLPAKFLIASSISNSVSPAGTIIFFILSALCFILSIVFCIKPSLFRIKSDGKNLCALLGSVKGPSNQGKFDMALVSAKKRAIAICSLLVFGFIAFFALASVFIWLGLFRVKYADRFNVDHDLIVKQYKKLFYVGEFGLSSLSDYQNLLAAVNASQALGALVWSLRFHSRNGGFWNHDEGGGVQSFHLPGFAVNRTTAVGIASTGFGDDELAVVDLMKSYAAGNGASKSSQYYQKPPVGDPILFPPNVTKSIINGEAVAFVSLTWRGSTGARSYIIERAVSDPSIIEIPSNETNFVAVYSGVVDAVASGQTMLVDQVRAVPFSYRVRGLNEYGYGPYSSVVTAF</sequence>
<dbReference type="STRING" id="329046.A0A1Y2A4D9"/>
<evidence type="ECO:0000256" key="7">
    <source>
        <dbReference type="ARBA" id="ARBA00022801"/>
    </source>
</evidence>
<keyword evidence="8" id="KW-0326">Glycosidase</keyword>
<evidence type="ECO:0000256" key="6">
    <source>
        <dbReference type="ARBA" id="ARBA00022729"/>
    </source>
</evidence>
<dbReference type="OrthoDB" id="406631at2759"/>
<keyword evidence="6" id="KW-0732">Signal</keyword>
<keyword evidence="7" id="KW-0378">Hydrolase</keyword>
<dbReference type="EC" id="3.2.1.78" evidence="4"/>
<dbReference type="InterPro" id="IPR017853">
    <property type="entry name" value="GH"/>
</dbReference>
<evidence type="ECO:0000256" key="5">
    <source>
        <dbReference type="ARBA" id="ARBA00022525"/>
    </source>
</evidence>
<keyword evidence="5" id="KW-0964">Secreted</keyword>